<dbReference type="GO" id="GO:0005975">
    <property type="term" value="P:carbohydrate metabolic process"/>
    <property type="evidence" value="ECO:0007669"/>
    <property type="project" value="InterPro"/>
</dbReference>
<dbReference type="EMBL" id="JACGWN010000004">
    <property type="protein sequence ID" value="KAL0453034.1"/>
    <property type="molecule type" value="Genomic_DNA"/>
</dbReference>
<evidence type="ECO:0000256" key="3">
    <source>
        <dbReference type="ARBA" id="ARBA00022512"/>
    </source>
</evidence>
<sequence length="446" mass="47491">MVNPGGGRGTVEACVVLGIACLLALSGVRCDQLQHPPRRLGGEAVFDVTKFGAVADGSTDNAIAMIRAWKAACNSNGAAKLLIPRGEFAAGEVLFAGPCRAKKPITIEIQGNLLAYEDPSAYTGGAWIMLEKVDGALKGGGTINGRGKMLWQYAETTDGPPLPVSFVFQTVQNAQMSNLHFVDSMGFHLKVTDSSNVGIRNIKVRAPGESPNTDGIHLSSAINVNITDSIIGTGDDCVSIGHGCYNVLVARILCGPGHGLRYSTASICLVLKDGNASYYYFDYRSSSSSQSCIFVFDASVGSLGKRPTETSLKGLTIINCTMVGTTNGARIKTYHASPRIQATSIVFQDIVMERVKNPIIIDQHYDSKRRREQSSVKLSDIHFRNIRGSTISKIPVKLNCSSAFPCQGVELANINLTPVGRIGPLTSTCSNAKISIRGKLNPPGPV</sequence>
<reference evidence="10" key="2">
    <citation type="journal article" date="2024" name="Plant">
        <title>Genomic evolution and insights into agronomic trait innovations of Sesamum species.</title>
        <authorList>
            <person name="Miao H."/>
            <person name="Wang L."/>
            <person name="Qu L."/>
            <person name="Liu H."/>
            <person name="Sun Y."/>
            <person name="Le M."/>
            <person name="Wang Q."/>
            <person name="Wei S."/>
            <person name="Zheng Y."/>
            <person name="Lin W."/>
            <person name="Duan Y."/>
            <person name="Cao H."/>
            <person name="Xiong S."/>
            <person name="Wang X."/>
            <person name="Wei L."/>
            <person name="Li C."/>
            <person name="Ma Q."/>
            <person name="Ju M."/>
            <person name="Zhao R."/>
            <person name="Li G."/>
            <person name="Mu C."/>
            <person name="Tian Q."/>
            <person name="Mei H."/>
            <person name="Zhang T."/>
            <person name="Gao T."/>
            <person name="Zhang H."/>
        </authorList>
    </citation>
    <scope>NUCLEOTIDE SEQUENCE</scope>
    <source>
        <strain evidence="10">KEN1</strain>
    </source>
</reference>
<dbReference type="GO" id="GO:0071555">
    <property type="term" value="P:cell wall organization"/>
    <property type="evidence" value="ECO:0007669"/>
    <property type="project" value="UniProtKB-KW"/>
</dbReference>
<gene>
    <name evidence="10" type="ORF">Slati_1281500</name>
</gene>
<evidence type="ECO:0000256" key="6">
    <source>
        <dbReference type="ARBA" id="ARBA00023295"/>
    </source>
</evidence>
<evidence type="ECO:0000256" key="8">
    <source>
        <dbReference type="RuleBase" id="RU361169"/>
    </source>
</evidence>
<dbReference type="InterPro" id="IPR012334">
    <property type="entry name" value="Pectin_lyas_fold"/>
</dbReference>
<reference evidence="10" key="1">
    <citation type="submission" date="2020-06" db="EMBL/GenBank/DDBJ databases">
        <authorList>
            <person name="Li T."/>
            <person name="Hu X."/>
            <person name="Zhang T."/>
            <person name="Song X."/>
            <person name="Zhang H."/>
            <person name="Dai N."/>
            <person name="Sheng W."/>
            <person name="Hou X."/>
            <person name="Wei L."/>
        </authorList>
    </citation>
    <scope>NUCLEOTIDE SEQUENCE</scope>
    <source>
        <strain evidence="10">KEN1</strain>
        <tissue evidence="10">Leaf</tissue>
    </source>
</reference>
<name>A0AAW2XG58_9LAMI</name>
<proteinExistence type="inferred from homology"/>
<comment type="similarity">
    <text evidence="2 8">Belongs to the glycosyl hydrolase 28 family.</text>
</comment>
<evidence type="ECO:0000256" key="2">
    <source>
        <dbReference type="ARBA" id="ARBA00008834"/>
    </source>
</evidence>
<keyword evidence="3" id="KW-0134">Cell wall</keyword>
<evidence type="ECO:0000313" key="10">
    <source>
        <dbReference type="EMBL" id="KAL0453034.1"/>
    </source>
</evidence>
<dbReference type="InterPro" id="IPR011050">
    <property type="entry name" value="Pectin_lyase_fold/virulence"/>
</dbReference>
<dbReference type="AlphaFoldDB" id="A0AAW2XG58"/>
<dbReference type="Pfam" id="PF00295">
    <property type="entry name" value="Glyco_hydro_28"/>
    <property type="match status" value="2"/>
</dbReference>
<keyword evidence="5 8" id="KW-0378">Hydrolase</keyword>
<comment type="subcellular location">
    <subcellularLocation>
        <location evidence="1">Secreted</location>
        <location evidence="1">Cell wall</location>
    </subcellularLocation>
</comment>
<feature type="signal peptide" evidence="9">
    <location>
        <begin position="1"/>
        <end position="30"/>
    </location>
</feature>
<evidence type="ECO:0000256" key="5">
    <source>
        <dbReference type="ARBA" id="ARBA00022801"/>
    </source>
</evidence>
<dbReference type="Gene3D" id="2.160.20.10">
    <property type="entry name" value="Single-stranded right-handed beta-helix, Pectin lyase-like"/>
    <property type="match status" value="1"/>
</dbReference>
<evidence type="ECO:0000256" key="4">
    <source>
        <dbReference type="ARBA" id="ARBA00022525"/>
    </source>
</evidence>
<protein>
    <submittedName>
        <fullName evidence="10">Exopolygalacturonase</fullName>
    </submittedName>
</protein>
<organism evidence="10">
    <name type="scientific">Sesamum latifolium</name>
    <dbReference type="NCBI Taxonomy" id="2727402"/>
    <lineage>
        <taxon>Eukaryota</taxon>
        <taxon>Viridiplantae</taxon>
        <taxon>Streptophyta</taxon>
        <taxon>Embryophyta</taxon>
        <taxon>Tracheophyta</taxon>
        <taxon>Spermatophyta</taxon>
        <taxon>Magnoliopsida</taxon>
        <taxon>eudicotyledons</taxon>
        <taxon>Gunneridae</taxon>
        <taxon>Pentapetalae</taxon>
        <taxon>asterids</taxon>
        <taxon>lamiids</taxon>
        <taxon>Lamiales</taxon>
        <taxon>Pedaliaceae</taxon>
        <taxon>Sesamum</taxon>
    </lineage>
</organism>
<accession>A0AAW2XG58</accession>
<evidence type="ECO:0000256" key="7">
    <source>
        <dbReference type="ARBA" id="ARBA00023316"/>
    </source>
</evidence>
<evidence type="ECO:0000256" key="1">
    <source>
        <dbReference type="ARBA" id="ARBA00004191"/>
    </source>
</evidence>
<keyword evidence="9" id="KW-0732">Signal</keyword>
<comment type="caution">
    <text evidence="10">The sequence shown here is derived from an EMBL/GenBank/DDBJ whole genome shotgun (WGS) entry which is preliminary data.</text>
</comment>
<keyword evidence="4" id="KW-0964">Secreted</keyword>
<dbReference type="SUPFAM" id="SSF51126">
    <property type="entry name" value="Pectin lyase-like"/>
    <property type="match status" value="1"/>
</dbReference>
<keyword evidence="6 8" id="KW-0326">Glycosidase</keyword>
<dbReference type="GO" id="GO:0004650">
    <property type="term" value="F:polygalacturonase activity"/>
    <property type="evidence" value="ECO:0007669"/>
    <property type="project" value="InterPro"/>
</dbReference>
<feature type="chain" id="PRO_5043498175" evidence="9">
    <location>
        <begin position="31"/>
        <end position="446"/>
    </location>
</feature>
<dbReference type="PANTHER" id="PTHR31375">
    <property type="match status" value="1"/>
</dbReference>
<dbReference type="InterPro" id="IPR000743">
    <property type="entry name" value="Glyco_hydro_28"/>
</dbReference>
<keyword evidence="7" id="KW-0961">Cell wall biogenesis/degradation</keyword>
<evidence type="ECO:0000256" key="9">
    <source>
        <dbReference type="SAM" id="SignalP"/>
    </source>
</evidence>